<sequence>MIKYNAYLSVPESTRNKIDKVLAEASSKEGRWALDVFTVKARWFTHSYAVAIWDFKATYVIRGKIGENSPDVSVNQHTTANALMQFINERIKFREQQAKEALGSGWINIHSCNYRVKNGHLVAELDDFTQSVK</sequence>
<name>A0A3L8PYU9_9GAMM</name>
<dbReference type="Proteomes" id="UP000281474">
    <property type="component" value="Unassembled WGS sequence"/>
</dbReference>
<evidence type="ECO:0000313" key="2">
    <source>
        <dbReference type="Proteomes" id="UP000281474"/>
    </source>
</evidence>
<organism evidence="1 2">
    <name type="scientific">Parashewanella curva</name>
    <dbReference type="NCBI Taxonomy" id="2338552"/>
    <lineage>
        <taxon>Bacteria</taxon>
        <taxon>Pseudomonadati</taxon>
        <taxon>Pseudomonadota</taxon>
        <taxon>Gammaproteobacteria</taxon>
        <taxon>Alteromonadales</taxon>
        <taxon>Shewanellaceae</taxon>
        <taxon>Parashewanella</taxon>
    </lineage>
</organism>
<dbReference type="EMBL" id="QZEI01000029">
    <property type="protein sequence ID" value="RLV59678.1"/>
    <property type="molecule type" value="Genomic_DNA"/>
</dbReference>
<protein>
    <submittedName>
        <fullName evidence="1">Uncharacterized protein</fullName>
    </submittedName>
</protein>
<evidence type="ECO:0000313" key="1">
    <source>
        <dbReference type="EMBL" id="RLV59678.1"/>
    </source>
</evidence>
<dbReference type="AlphaFoldDB" id="A0A3L8PYU9"/>
<dbReference type="RefSeq" id="WP_121839062.1">
    <property type="nucleotide sequence ID" value="NZ_ML014778.1"/>
</dbReference>
<keyword evidence="2" id="KW-1185">Reference proteome</keyword>
<comment type="caution">
    <text evidence="1">The sequence shown here is derived from an EMBL/GenBank/DDBJ whole genome shotgun (WGS) entry which is preliminary data.</text>
</comment>
<gene>
    <name evidence="1" type="ORF">D5018_11030</name>
</gene>
<reference evidence="1 2" key="1">
    <citation type="submission" date="2018-09" db="EMBL/GenBank/DDBJ databases">
        <title>Phylogeny of the Shewanellaceae, and recommendation for two new genera, Pseudoshewanella and Parashewanella.</title>
        <authorList>
            <person name="Wang G."/>
        </authorList>
    </citation>
    <scope>NUCLEOTIDE SEQUENCE [LARGE SCALE GENOMIC DNA]</scope>
    <source>
        <strain evidence="1 2">C51</strain>
    </source>
</reference>
<proteinExistence type="predicted"/>
<accession>A0A3L8PYU9</accession>